<protein>
    <submittedName>
        <fullName evidence="1">Uncharacterized protein</fullName>
    </submittedName>
</protein>
<reference evidence="1" key="1">
    <citation type="journal article" date="2023" name="Front. Mar. Sci.">
        <title>A new Merluccius polli reference genome to investigate the effects of global change in West African waters.</title>
        <authorList>
            <person name="Mateo J.L."/>
            <person name="Blanco-Fernandez C."/>
            <person name="Garcia-Vazquez E."/>
            <person name="Machado-Schiaffino G."/>
        </authorList>
    </citation>
    <scope>NUCLEOTIDE SEQUENCE</scope>
    <source>
        <strain evidence="1">C29</strain>
        <tissue evidence="1">Fin</tissue>
    </source>
</reference>
<dbReference type="Proteomes" id="UP001174136">
    <property type="component" value="Unassembled WGS sequence"/>
</dbReference>
<name>A0AA47P3Y1_MERPO</name>
<sequence length="122" mass="14361">MAKFHAPDPFDFPQPAAWPAWRQRFSRYRIAAKLNQEDNDVQVNALLYAMGKDAEPIFSTFTFGDDEGDYYNEVINKFNEHFVPKRNTIHERAGFHRRSQLQGESVEALVRHLYELWKKQSA</sequence>
<dbReference type="PANTHER" id="PTHR33198:SF20">
    <property type="entry name" value="RETROTRANSPOSON GAG DOMAIN-CONTAINING PROTEIN"/>
    <property type="match status" value="1"/>
</dbReference>
<keyword evidence="2" id="KW-1185">Reference proteome</keyword>
<accession>A0AA47P3Y1</accession>
<dbReference type="EMBL" id="JAOPHQ010002702">
    <property type="protein sequence ID" value="KAK0145882.1"/>
    <property type="molecule type" value="Genomic_DNA"/>
</dbReference>
<evidence type="ECO:0000313" key="2">
    <source>
        <dbReference type="Proteomes" id="UP001174136"/>
    </source>
</evidence>
<comment type="caution">
    <text evidence="1">The sequence shown here is derived from an EMBL/GenBank/DDBJ whole genome shotgun (WGS) entry which is preliminary data.</text>
</comment>
<organism evidence="1 2">
    <name type="scientific">Merluccius polli</name>
    <name type="common">Benguela hake</name>
    <name type="synonym">Merluccius cadenati</name>
    <dbReference type="NCBI Taxonomy" id="89951"/>
    <lineage>
        <taxon>Eukaryota</taxon>
        <taxon>Metazoa</taxon>
        <taxon>Chordata</taxon>
        <taxon>Craniata</taxon>
        <taxon>Vertebrata</taxon>
        <taxon>Euteleostomi</taxon>
        <taxon>Actinopterygii</taxon>
        <taxon>Neopterygii</taxon>
        <taxon>Teleostei</taxon>
        <taxon>Neoteleostei</taxon>
        <taxon>Acanthomorphata</taxon>
        <taxon>Zeiogadaria</taxon>
        <taxon>Gadariae</taxon>
        <taxon>Gadiformes</taxon>
        <taxon>Gadoidei</taxon>
        <taxon>Merlucciidae</taxon>
        <taxon>Merluccius</taxon>
    </lineage>
</organism>
<proteinExistence type="predicted"/>
<dbReference type="AlphaFoldDB" id="A0AA47P3Y1"/>
<gene>
    <name evidence="1" type="ORF">N1851_015191</name>
</gene>
<dbReference type="PANTHER" id="PTHR33198">
    <property type="entry name" value="ANK_REP_REGION DOMAIN-CONTAINING PROTEIN-RELATED"/>
    <property type="match status" value="1"/>
</dbReference>
<evidence type="ECO:0000313" key="1">
    <source>
        <dbReference type="EMBL" id="KAK0145882.1"/>
    </source>
</evidence>